<evidence type="ECO:0000256" key="2">
    <source>
        <dbReference type="ARBA" id="ARBA00010136"/>
    </source>
</evidence>
<dbReference type="SUPFAM" id="SSF48371">
    <property type="entry name" value="ARM repeat"/>
    <property type="match status" value="1"/>
</dbReference>
<dbReference type="HOGENOM" id="CLU_014505_1_2_1"/>
<evidence type="ECO:0000256" key="1">
    <source>
        <dbReference type="ARBA" id="ARBA00004496"/>
    </source>
</evidence>
<dbReference type="GO" id="GO:0006508">
    <property type="term" value="P:proteolysis"/>
    <property type="evidence" value="ECO:0007669"/>
    <property type="project" value="UniProtKB-KW"/>
</dbReference>
<dbReference type="EMBL" id="KN823052">
    <property type="protein sequence ID" value="KIO24897.1"/>
    <property type="molecule type" value="Genomic_DNA"/>
</dbReference>
<dbReference type="GO" id="GO:0004301">
    <property type="term" value="F:epoxide hydrolase activity"/>
    <property type="evidence" value="ECO:0007669"/>
    <property type="project" value="TreeGrafter"/>
</dbReference>
<accession>A0A0C3LU50</accession>
<feature type="binding site" evidence="11">
    <location>
        <position position="250"/>
    </location>
    <ligand>
        <name>Zn(2+)</name>
        <dbReference type="ChEBI" id="CHEBI:29105"/>
        <note>catalytic</note>
    </ligand>
</feature>
<dbReference type="InterPro" id="IPR049980">
    <property type="entry name" value="LTA4H_cat"/>
</dbReference>
<evidence type="ECO:0000256" key="7">
    <source>
        <dbReference type="ARBA" id="ARBA00022833"/>
    </source>
</evidence>
<dbReference type="FunFam" id="3.30.2010.30:FF:000001">
    <property type="entry name" value="Leukotriene A(4) hydrolase"/>
    <property type="match status" value="1"/>
</dbReference>
<evidence type="ECO:0000256" key="8">
    <source>
        <dbReference type="ARBA" id="ARBA00023049"/>
    </source>
</evidence>
<dbReference type="InterPro" id="IPR042097">
    <property type="entry name" value="Aminopeptidase_N-like_N_sf"/>
</dbReference>
<feature type="binding site" evidence="10">
    <location>
        <begin position="198"/>
        <end position="203"/>
    </location>
    <ligand>
        <name>a peptide</name>
        <dbReference type="ChEBI" id="CHEBI:60466"/>
    </ligand>
</feature>
<dbReference type="Gene3D" id="1.10.390.10">
    <property type="entry name" value="Neutral Protease Domain 2"/>
    <property type="match status" value="1"/>
</dbReference>
<dbReference type="SUPFAM" id="SSF63737">
    <property type="entry name" value="Leukotriene A4 hydrolase N-terminal domain"/>
    <property type="match status" value="1"/>
</dbReference>
<dbReference type="InterPro" id="IPR014782">
    <property type="entry name" value="Peptidase_M1_dom"/>
</dbReference>
<feature type="active site" description="Proton acceptor" evidence="9">
    <location>
        <position position="228"/>
    </location>
</feature>
<evidence type="ECO:0000256" key="10">
    <source>
        <dbReference type="PIRSR" id="PIRSR634015-2"/>
    </source>
</evidence>
<keyword evidence="8" id="KW-0482">Metalloprotease</keyword>
<feature type="binding site" evidence="10">
    <location>
        <begin position="55"/>
        <end position="57"/>
    </location>
    <ligand>
        <name>a peptide</name>
        <dbReference type="ChEBI" id="CHEBI:60466"/>
    </ligand>
</feature>
<dbReference type="FunFam" id="1.10.390.10:FF:000003">
    <property type="entry name" value="Leukotriene A(4) hydrolase"/>
    <property type="match status" value="1"/>
</dbReference>
<dbReference type="PRINTS" id="PR00756">
    <property type="entry name" value="ALADIPTASE"/>
</dbReference>
<comment type="similarity">
    <text evidence="2">Belongs to the peptidase M1 family.</text>
</comment>
<feature type="active site" description="Proton donor" evidence="9">
    <location>
        <position position="316"/>
    </location>
</feature>
<keyword evidence="4" id="KW-0645">Protease</keyword>
<keyword evidence="6" id="KW-0378">Hydrolase</keyword>
<dbReference type="InterPro" id="IPR027268">
    <property type="entry name" value="Peptidase_M4/M1_CTD_sf"/>
</dbReference>
<dbReference type="Gene3D" id="2.60.40.1730">
    <property type="entry name" value="tricorn interacting facor f3 domain"/>
    <property type="match status" value="1"/>
</dbReference>
<feature type="binding site" evidence="11">
    <location>
        <position position="231"/>
    </location>
    <ligand>
        <name>Zn(2+)</name>
        <dbReference type="ChEBI" id="CHEBI:29105"/>
        <note>catalytic</note>
    </ligand>
</feature>
<dbReference type="STRING" id="1051891.A0A0C3LU50"/>
<dbReference type="InterPro" id="IPR015211">
    <property type="entry name" value="Peptidase_M1_C"/>
</dbReference>
<comment type="cofactor">
    <cofactor evidence="11">
        <name>Zn(2+)</name>
        <dbReference type="ChEBI" id="CHEBI:29105"/>
    </cofactor>
    <text evidence="11">Binds 1 zinc ion per subunit.</text>
</comment>
<dbReference type="Proteomes" id="UP000054248">
    <property type="component" value="Unassembled WGS sequence"/>
</dbReference>
<feature type="binding site" evidence="11">
    <location>
        <position position="227"/>
    </location>
    <ligand>
        <name>Zn(2+)</name>
        <dbReference type="ChEBI" id="CHEBI:29105"/>
        <note>catalytic</note>
    </ligand>
</feature>
<dbReference type="PANTHER" id="PTHR45726:SF3">
    <property type="entry name" value="LEUKOTRIENE A-4 HYDROLASE"/>
    <property type="match status" value="1"/>
</dbReference>
<evidence type="ECO:0000256" key="5">
    <source>
        <dbReference type="ARBA" id="ARBA00022723"/>
    </source>
</evidence>
<dbReference type="InterPro" id="IPR016024">
    <property type="entry name" value="ARM-type_fold"/>
</dbReference>
<dbReference type="Gene3D" id="1.25.40.320">
    <property type="entry name" value="Peptidase M1, leukotriene A4 hydrolase/aminopeptidase C-terminal domain"/>
    <property type="match status" value="1"/>
</dbReference>
<keyword evidence="14" id="KW-1185">Reference proteome</keyword>
<evidence type="ECO:0000313" key="13">
    <source>
        <dbReference type="EMBL" id="KIO24897.1"/>
    </source>
</evidence>
<dbReference type="GO" id="GO:0008237">
    <property type="term" value="F:metallopeptidase activity"/>
    <property type="evidence" value="ECO:0007669"/>
    <property type="project" value="UniProtKB-KW"/>
</dbReference>
<dbReference type="GO" id="GO:0008270">
    <property type="term" value="F:zinc ion binding"/>
    <property type="evidence" value="ECO:0007669"/>
    <property type="project" value="InterPro"/>
</dbReference>
<dbReference type="SUPFAM" id="SSF55486">
    <property type="entry name" value="Metalloproteases ('zincins'), catalytic domain"/>
    <property type="match status" value="1"/>
</dbReference>
<evidence type="ECO:0000313" key="14">
    <source>
        <dbReference type="Proteomes" id="UP000054248"/>
    </source>
</evidence>
<dbReference type="Pfam" id="PF17900">
    <property type="entry name" value="Peptidase_M1_N"/>
    <property type="match status" value="1"/>
</dbReference>
<evidence type="ECO:0000256" key="4">
    <source>
        <dbReference type="ARBA" id="ARBA00022670"/>
    </source>
</evidence>
<dbReference type="AlphaFoldDB" id="A0A0C3LU50"/>
<dbReference type="InterPro" id="IPR045357">
    <property type="entry name" value="Aminopeptidase_N-like_N"/>
</dbReference>
<dbReference type="Pfam" id="PF01433">
    <property type="entry name" value="Peptidase_M1"/>
    <property type="match status" value="1"/>
</dbReference>
<protein>
    <recommendedName>
        <fullName evidence="12">Peptidase M1 leukotriene A4 hydrolase/aminopeptidase C-terminal domain-containing protein</fullName>
    </recommendedName>
</protein>
<dbReference type="InterPro" id="IPR038502">
    <property type="entry name" value="M1_LTA-4_hydro/amino_C_sf"/>
</dbReference>
<dbReference type="Pfam" id="PF09127">
    <property type="entry name" value="Leuk-A4-hydro_C"/>
    <property type="match status" value="1"/>
</dbReference>
<keyword evidence="7 11" id="KW-0862">Zinc</keyword>
<organism evidence="13 14">
    <name type="scientific">Tulasnella calospora MUT 4182</name>
    <dbReference type="NCBI Taxonomy" id="1051891"/>
    <lineage>
        <taxon>Eukaryota</taxon>
        <taxon>Fungi</taxon>
        <taxon>Dikarya</taxon>
        <taxon>Basidiomycota</taxon>
        <taxon>Agaricomycotina</taxon>
        <taxon>Agaricomycetes</taxon>
        <taxon>Cantharellales</taxon>
        <taxon>Tulasnellaceae</taxon>
        <taxon>Tulasnella</taxon>
    </lineage>
</organism>
<comment type="subcellular location">
    <subcellularLocation>
        <location evidence="1">Cytoplasm</location>
    </subcellularLocation>
</comment>
<evidence type="ECO:0000259" key="12">
    <source>
        <dbReference type="SMART" id="SM01263"/>
    </source>
</evidence>
<keyword evidence="3" id="KW-0963">Cytoplasm</keyword>
<dbReference type="CDD" id="cd09599">
    <property type="entry name" value="M1_LTA4H"/>
    <property type="match status" value="1"/>
</dbReference>
<feature type="binding site" evidence="10">
    <location>
        <begin position="518"/>
        <end position="520"/>
    </location>
    <ligand>
        <name>a peptide</name>
        <dbReference type="ChEBI" id="CHEBI:60466"/>
    </ligand>
</feature>
<reference evidence="14" key="2">
    <citation type="submission" date="2015-01" db="EMBL/GenBank/DDBJ databases">
        <title>Evolutionary Origins and Diversification of the Mycorrhizal Mutualists.</title>
        <authorList>
            <consortium name="DOE Joint Genome Institute"/>
            <consortium name="Mycorrhizal Genomics Consortium"/>
            <person name="Kohler A."/>
            <person name="Kuo A."/>
            <person name="Nagy L.G."/>
            <person name="Floudas D."/>
            <person name="Copeland A."/>
            <person name="Barry K.W."/>
            <person name="Cichocki N."/>
            <person name="Veneault-Fourrey C."/>
            <person name="LaButti K."/>
            <person name="Lindquist E.A."/>
            <person name="Lipzen A."/>
            <person name="Lundell T."/>
            <person name="Morin E."/>
            <person name="Murat C."/>
            <person name="Riley R."/>
            <person name="Ohm R."/>
            <person name="Sun H."/>
            <person name="Tunlid A."/>
            <person name="Henrissat B."/>
            <person name="Grigoriev I.V."/>
            <person name="Hibbett D.S."/>
            <person name="Martin F."/>
        </authorList>
    </citation>
    <scope>NUCLEOTIDE SEQUENCE [LARGE SCALE GENOMIC DNA]</scope>
    <source>
        <strain evidence="14">MUT 4182</strain>
    </source>
</reference>
<gene>
    <name evidence="13" type="ORF">M407DRAFT_244274</name>
</gene>
<sequence>MGSALAVSLDPSQNVKNGDGVSVTIAYNTTEKCSAIGWLDKEQTAGKKFPFLFSQCQPIYARSLAPLQDTPSVKITYSTNVRSTLPALCSALRVSPPSESIHDGKRIGEEVVEYKYNQPIAIPSYLIALASGNLVYKPFDPLPGKSWKTGCWAEPETIDATYWEFHKDTAHYVELAETLVTPYEFGVYDVLVLPPSFPYGGMENACLTFLTPTLLAGDRSLVDVVAHEASHSWFGNNVTTADSGHFWLNEGFTTYLERILQGELHGSAEREFSYIIGRKALTDALKGYEKKPKYQRLVIPYTFGEDPDDAYSSVPYEKGSNFLLYLERQLGGLQVMLPYLKDYVNTFRGQSIRTDQWQKHLFKYFSQNGGKEKVDTLNKIDFEAWLHGEGLELPAAVEYDTTLAQKAYDLVKAWSDSRSTPPSDLKFSESDLKDFSSNQIVVFLETLQSLSPPLPGSHLQYMSKAYPSFNTTGNAEIRSRWYGLVLESEDTDVASEFAEQAAKWVVGTEKGSTGLKGRMKFCRPGFKSIHKVNGDLAIKYFEANKQYFHPIAAKLISKDLGLSK</sequence>
<evidence type="ECO:0000256" key="3">
    <source>
        <dbReference type="ARBA" id="ARBA00022490"/>
    </source>
</evidence>
<dbReference type="PANTHER" id="PTHR45726">
    <property type="entry name" value="LEUKOTRIENE A-4 HYDROLASE"/>
    <property type="match status" value="1"/>
</dbReference>
<dbReference type="OrthoDB" id="79562at2759"/>
<dbReference type="SMART" id="SM01263">
    <property type="entry name" value="Leuk-A4-hydro_C"/>
    <property type="match status" value="1"/>
</dbReference>
<evidence type="ECO:0000256" key="11">
    <source>
        <dbReference type="PIRSR" id="PIRSR634015-3"/>
    </source>
</evidence>
<proteinExistence type="inferred from homology"/>
<dbReference type="MEROPS" id="M01.004"/>
<feature type="domain" description="Peptidase M1 leukotriene A4 hydrolase/aminopeptidase C-terminal" evidence="12">
    <location>
        <begin position="402"/>
        <end position="560"/>
    </location>
</feature>
<dbReference type="Gene3D" id="3.30.2010.30">
    <property type="match status" value="1"/>
</dbReference>
<dbReference type="InterPro" id="IPR001930">
    <property type="entry name" value="Peptidase_M1"/>
</dbReference>
<evidence type="ECO:0000256" key="9">
    <source>
        <dbReference type="PIRSR" id="PIRSR634015-1"/>
    </source>
</evidence>
<evidence type="ECO:0000256" key="6">
    <source>
        <dbReference type="ARBA" id="ARBA00022801"/>
    </source>
</evidence>
<dbReference type="GO" id="GO:0004177">
    <property type="term" value="F:aminopeptidase activity"/>
    <property type="evidence" value="ECO:0007669"/>
    <property type="project" value="TreeGrafter"/>
</dbReference>
<dbReference type="InterPro" id="IPR034015">
    <property type="entry name" value="M1_LTA4H"/>
</dbReference>
<name>A0A0C3LU50_9AGAM</name>
<reference evidence="13 14" key="1">
    <citation type="submission" date="2014-04" db="EMBL/GenBank/DDBJ databases">
        <authorList>
            <consortium name="DOE Joint Genome Institute"/>
            <person name="Kuo A."/>
            <person name="Girlanda M."/>
            <person name="Perotto S."/>
            <person name="Kohler A."/>
            <person name="Nagy L.G."/>
            <person name="Floudas D."/>
            <person name="Copeland A."/>
            <person name="Barry K.W."/>
            <person name="Cichocki N."/>
            <person name="Veneault-Fourrey C."/>
            <person name="LaButti K."/>
            <person name="Lindquist E.A."/>
            <person name="Lipzen A."/>
            <person name="Lundell T."/>
            <person name="Morin E."/>
            <person name="Murat C."/>
            <person name="Sun H."/>
            <person name="Tunlid A."/>
            <person name="Henrissat B."/>
            <person name="Grigoriev I.V."/>
            <person name="Hibbett D.S."/>
            <person name="Martin F."/>
            <person name="Nordberg H.P."/>
            <person name="Cantor M.N."/>
            <person name="Hua S.X."/>
        </authorList>
    </citation>
    <scope>NUCLEOTIDE SEQUENCE [LARGE SCALE GENOMIC DNA]</scope>
    <source>
        <strain evidence="13 14">MUT 4182</strain>
    </source>
</reference>
<dbReference type="GO" id="GO:0005829">
    <property type="term" value="C:cytosol"/>
    <property type="evidence" value="ECO:0007669"/>
    <property type="project" value="TreeGrafter"/>
</dbReference>
<keyword evidence="5 11" id="KW-0479">Metal-binding</keyword>